<evidence type="ECO:0000313" key="5">
    <source>
        <dbReference type="EMBL" id="MFB4195373.1"/>
    </source>
</evidence>
<proteinExistence type="predicted"/>
<dbReference type="InterPro" id="IPR040496">
    <property type="entry name" value="MID_pPIWI_RE"/>
</dbReference>
<evidence type="ECO:0000259" key="4">
    <source>
        <dbReference type="Pfam" id="PF18157"/>
    </source>
</evidence>
<comment type="caution">
    <text evidence="5">The sequence shown here is derived from an EMBL/GenBank/DDBJ whole genome shotgun (WGS) entry which is preliminary data.</text>
</comment>
<feature type="region of interest" description="Disordered" evidence="1">
    <location>
        <begin position="724"/>
        <end position="751"/>
    </location>
</feature>
<dbReference type="Proteomes" id="UP001577267">
    <property type="component" value="Unassembled WGS sequence"/>
</dbReference>
<dbReference type="InterPro" id="IPR025085">
    <property type="entry name" value="pPIWI_RE_X"/>
</dbReference>
<keyword evidence="6" id="KW-1185">Reference proteome</keyword>
<dbReference type="Pfam" id="PF13032">
    <property type="entry name" value="RNaseH_pPIWI_RE"/>
    <property type="match status" value="1"/>
</dbReference>
<organism evidence="5 6">
    <name type="scientific">Streptomyces carpaticus</name>
    <dbReference type="NCBI Taxonomy" id="285558"/>
    <lineage>
        <taxon>Bacteria</taxon>
        <taxon>Bacillati</taxon>
        <taxon>Actinomycetota</taxon>
        <taxon>Actinomycetes</taxon>
        <taxon>Kitasatosporales</taxon>
        <taxon>Streptomycetaceae</taxon>
        <taxon>Streptomyces</taxon>
    </lineage>
</organism>
<protein>
    <submittedName>
        <fullName evidence="5">PPIWI_RE module domain-containing protein</fullName>
    </submittedName>
</protein>
<gene>
    <name evidence="5" type="ORF">ACE11A_13525</name>
</gene>
<dbReference type="EMBL" id="JBHGBT010000010">
    <property type="protein sequence ID" value="MFB4195373.1"/>
    <property type="molecule type" value="Genomic_DNA"/>
</dbReference>
<feature type="domain" description="pPIWI-RE RNaseH" evidence="2">
    <location>
        <begin position="650"/>
        <end position="958"/>
    </location>
</feature>
<dbReference type="Pfam" id="PF13111">
    <property type="entry name" value="pPIWI_RE_X"/>
    <property type="match status" value="1"/>
</dbReference>
<evidence type="ECO:0000256" key="1">
    <source>
        <dbReference type="SAM" id="MobiDB-lite"/>
    </source>
</evidence>
<feature type="domain" description="pPIWI-RE module N-terminal" evidence="3">
    <location>
        <begin position="12"/>
        <end position="429"/>
    </location>
</feature>
<name>A0ABV4ZMM5_9ACTN</name>
<evidence type="ECO:0000259" key="2">
    <source>
        <dbReference type="Pfam" id="PF13032"/>
    </source>
</evidence>
<evidence type="ECO:0000313" key="6">
    <source>
        <dbReference type="Proteomes" id="UP001577267"/>
    </source>
</evidence>
<reference evidence="5 6" key="1">
    <citation type="submission" date="2024-09" db="EMBL/GenBank/DDBJ databases">
        <title>Draft genome sequence of multifaceted antimicrobials producing Streptomyces sp. strain FH1.</title>
        <authorList>
            <person name="Hassan F."/>
            <person name="Ali H."/>
            <person name="Hassan N."/>
            <person name="Nawaz A."/>
        </authorList>
    </citation>
    <scope>NUCLEOTIDE SEQUENCE [LARGE SCALE GENOMIC DNA]</scope>
    <source>
        <strain evidence="5 6">FH1</strain>
    </source>
</reference>
<feature type="region of interest" description="Disordered" evidence="1">
    <location>
        <begin position="960"/>
        <end position="990"/>
    </location>
</feature>
<evidence type="ECO:0000259" key="3">
    <source>
        <dbReference type="Pfam" id="PF13111"/>
    </source>
</evidence>
<feature type="domain" description="Prokaryotic pPIWI-RE MID" evidence="4">
    <location>
        <begin position="502"/>
        <end position="638"/>
    </location>
</feature>
<sequence>MGFTYQRIRTAAYLPDPAAAPLRVGYRAMPFPEEWRAGLLELSTLHRAQDAAPRHSVPTYRLDGVLQTLAPELIVRPRPAQGTPGGADYWLYAPMDSPDPLPGPALSGLLSVWAHSLRPEPQYADRLRHVRDELLARPPAWQQVEADLLSCPHTDPGKTAVPEDRQYQLATDWLARRIAALEPYDSGAGTLHFRAIPRGPRQRGAELVSQPLPHEAGGHVWWYSVLITITLHTVPFDPLPRLHLATGIRRWATRTGKSGRLYLPPGRATSVHLLPRIPWLPGAPASSRYAIARLGWDRESRSHTWRAGDSAGLLRTLTLSQPFPDPEQLLTSPEEWIGESSGVRAAVVHRDDMGKHGVGKGLMPHQRSQLTAWAEQALPEGLRPAPEPRRSTLAPVAPLNRRTKITKTNRESVEAEEAQARRSELAGVQDALLRHRGLVPEPGRPPVCELRLLWQSESMRQEAIAALVWGLGLKGDGGAPEETQAPACAFDDARPGEPVILEWETPEVTVRLRCLPLVGGLAEDLAIDTEVRPRRQAVSDAVHDRRTAVAAALARDGADPGHPTLALVEIDFDVFASDLHDPKHALRLGCADAGAVTQFVRVPRKAKGYNTEKDVTHRARQGWLDGLRQLGVRVLPEHSVGELLPAGLRYAALWMVKRRKDGPTRLAGTVPVAIRLTPGSAGGAARVEGWNDKEHRWVPYPMFLIGLVKEAEITDSDVAALIPRQRVEDGTESGTDGGDQRTEPLWQSPRKAEEYRKRAEHFVQRVLRSLRDTPTLLFGHAQNTRGHWTWLQNGTAEPDRIGTGTLPAPRPHATLRLIRVRDAAGYETPQWWGTGAPDGINGIASGLWTGPEDSRVFHSTTEKPAQFSASAVEADKLAPRRFKQGPRKGELTIDTDKPAWTPALLELTVLSCHPEAGDRPEALALAAHQLRQAPDYGASLALPLPLHLARLAEEYVLPTSARGDLDTEEDDASPAAEPEGFDGQETLQLW</sequence>
<dbReference type="RefSeq" id="WP_375063275.1">
    <property type="nucleotide sequence ID" value="NZ_JBHGBT010000010.1"/>
</dbReference>
<accession>A0ABV4ZMM5</accession>
<dbReference type="InterPro" id="IPR024996">
    <property type="entry name" value="RNaseH_pPIWI_RE"/>
</dbReference>
<dbReference type="Pfam" id="PF18157">
    <property type="entry name" value="MID_pPIWI_RE"/>
    <property type="match status" value="1"/>
</dbReference>